<dbReference type="AlphaFoldDB" id="A0A644X2U7"/>
<dbReference type="SUPFAM" id="SSF56327">
    <property type="entry name" value="LDH C-terminal domain-like"/>
    <property type="match status" value="1"/>
</dbReference>
<evidence type="ECO:0000256" key="3">
    <source>
        <dbReference type="ARBA" id="ARBA00010141"/>
    </source>
</evidence>
<proteinExistence type="inferred from homology"/>
<feature type="domain" description="Glycosyl hydrolase family 4 C-terminal" evidence="10">
    <location>
        <begin position="195"/>
        <end position="425"/>
    </location>
</feature>
<dbReference type="GO" id="GO:0016616">
    <property type="term" value="F:oxidoreductase activity, acting on the CH-OH group of donors, NAD or NADP as acceptor"/>
    <property type="evidence" value="ECO:0007669"/>
    <property type="project" value="InterPro"/>
</dbReference>
<dbReference type="InterPro" id="IPR036291">
    <property type="entry name" value="NAD(P)-bd_dom_sf"/>
</dbReference>
<keyword evidence="7" id="KW-0464">Manganese</keyword>
<dbReference type="GO" id="GO:0046872">
    <property type="term" value="F:metal ion binding"/>
    <property type="evidence" value="ECO:0007669"/>
    <property type="project" value="UniProtKB-KW"/>
</dbReference>
<keyword evidence="5 11" id="KW-0378">Hydrolase</keyword>
<keyword evidence="6" id="KW-0520">NAD</keyword>
<organism evidence="11">
    <name type="scientific">bioreactor metagenome</name>
    <dbReference type="NCBI Taxonomy" id="1076179"/>
    <lineage>
        <taxon>unclassified sequences</taxon>
        <taxon>metagenomes</taxon>
        <taxon>ecological metagenomes</taxon>
    </lineage>
</organism>
<sequence>MQIALIGAGSAQFGLGTLGDLMQSKKLYGSTIRLVDIHEKALSTVYDTASAFIEEHKLPFTVEATTDRKQALAGCDVVVISIEVGNRFALWDEDWTLPQQYGINQVYGENGGPGGIFHSLRIIPPIMDICDDVVDICPDAWVFNYSNPMTAITTTVLRKHPALKFVGLCHEIASLERYLPSMLHTPFSNLDLRSAGLNHCSVLLEAHYRDSGKNAYPDILAKAPAFFEREPGYSDILSYVLEHQAEFETEGSTTRSLPEGMKSKKAWADRTLFRHILETYKLLPITVDSHLGEYIGWAGDVADHKGIKDFYSLYRMMLARTKVSIELKVHERLVYILEGILDNSGYEEIAVNIMNNNLIKELPPWVAVEVPARVYAKGLKGIVFDSYPKGFASLLRSYCGVYDLTAEAVLHKKKEYVIQALHACPMVHSVGNLSELVDGMIQRQNRWLGYLS</sequence>
<dbReference type="EMBL" id="VSSQ01001665">
    <property type="protein sequence ID" value="MPM10211.1"/>
    <property type="molecule type" value="Genomic_DNA"/>
</dbReference>
<evidence type="ECO:0000256" key="1">
    <source>
        <dbReference type="ARBA" id="ARBA00001911"/>
    </source>
</evidence>
<comment type="cofactor">
    <cofactor evidence="1">
        <name>NAD(+)</name>
        <dbReference type="ChEBI" id="CHEBI:57540"/>
    </cofactor>
</comment>
<evidence type="ECO:0000256" key="2">
    <source>
        <dbReference type="ARBA" id="ARBA00001936"/>
    </source>
</evidence>
<evidence type="ECO:0000256" key="5">
    <source>
        <dbReference type="ARBA" id="ARBA00022801"/>
    </source>
</evidence>
<dbReference type="PROSITE" id="PS01324">
    <property type="entry name" value="GLYCOSYL_HYDROL_F4"/>
    <property type="match status" value="1"/>
</dbReference>
<keyword evidence="8" id="KW-0119">Carbohydrate metabolism</keyword>
<keyword evidence="9 11" id="KW-0326">Glycosidase</keyword>
<comment type="similarity">
    <text evidence="3">Belongs to the glycosyl hydrolase 4 family.</text>
</comment>
<name>A0A644X2U7_9ZZZZ</name>
<comment type="cofactor">
    <cofactor evidence="2">
        <name>Mn(2+)</name>
        <dbReference type="ChEBI" id="CHEBI:29035"/>
    </cofactor>
</comment>
<dbReference type="InterPro" id="IPR022616">
    <property type="entry name" value="Glyco_hydro_4_C"/>
</dbReference>
<accession>A0A644X2U7</accession>
<dbReference type="PRINTS" id="PR00732">
    <property type="entry name" value="GLHYDRLASE4"/>
</dbReference>
<evidence type="ECO:0000256" key="8">
    <source>
        <dbReference type="ARBA" id="ARBA00023277"/>
    </source>
</evidence>
<dbReference type="Gene3D" id="3.90.1820.10">
    <property type="entry name" value="AglA-like glucosidase"/>
    <property type="match status" value="1"/>
</dbReference>
<evidence type="ECO:0000259" key="10">
    <source>
        <dbReference type="Pfam" id="PF11975"/>
    </source>
</evidence>
<dbReference type="GO" id="GO:0005975">
    <property type="term" value="P:carbohydrate metabolic process"/>
    <property type="evidence" value="ECO:0007669"/>
    <property type="project" value="InterPro"/>
</dbReference>
<evidence type="ECO:0000313" key="11">
    <source>
        <dbReference type="EMBL" id="MPM10211.1"/>
    </source>
</evidence>
<reference evidence="11" key="1">
    <citation type="submission" date="2019-08" db="EMBL/GenBank/DDBJ databases">
        <authorList>
            <person name="Kucharzyk K."/>
            <person name="Murdoch R.W."/>
            <person name="Higgins S."/>
            <person name="Loffler F."/>
        </authorList>
    </citation>
    <scope>NUCLEOTIDE SEQUENCE</scope>
</reference>
<comment type="caution">
    <text evidence="11">The sequence shown here is derived from an EMBL/GenBank/DDBJ whole genome shotgun (WGS) entry which is preliminary data.</text>
</comment>
<keyword evidence="4" id="KW-0479">Metal-binding</keyword>
<dbReference type="Pfam" id="PF11975">
    <property type="entry name" value="Glyco_hydro_4C"/>
    <property type="match status" value="1"/>
</dbReference>
<dbReference type="InterPro" id="IPR019802">
    <property type="entry name" value="GlycHydrolase_4_CS"/>
</dbReference>
<dbReference type="SUPFAM" id="SSF51735">
    <property type="entry name" value="NAD(P)-binding Rossmann-fold domains"/>
    <property type="match status" value="1"/>
</dbReference>
<evidence type="ECO:0000256" key="7">
    <source>
        <dbReference type="ARBA" id="ARBA00023211"/>
    </source>
</evidence>
<evidence type="ECO:0000256" key="4">
    <source>
        <dbReference type="ARBA" id="ARBA00022723"/>
    </source>
</evidence>
<dbReference type="GO" id="GO:0004558">
    <property type="term" value="F:alpha-1,4-glucosidase activity"/>
    <property type="evidence" value="ECO:0007669"/>
    <property type="project" value="UniProtKB-EC"/>
</dbReference>
<dbReference type="InterPro" id="IPR015955">
    <property type="entry name" value="Lactate_DH/Glyco_Ohase_4_C"/>
</dbReference>
<dbReference type="PANTHER" id="PTHR32092">
    <property type="entry name" value="6-PHOSPHO-BETA-GLUCOSIDASE-RELATED"/>
    <property type="match status" value="1"/>
</dbReference>
<evidence type="ECO:0000256" key="6">
    <source>
        <dbReference type="ARBA" id="ARBA00023027"/>
    </source>
</evidence>
<gene>
    <name evidence="11" type="primary">palH_2</name>
    <name evidence="11" type="ORF">SDC9_56538</name>
</gene>
<dbReference type="EC" id="3.2.1.20" evidence="11"/>
<dbReference type="InterPro" id="IPR053715">
    <property type="entry name" value="GH4_Enzyme_sf"/>
</dbReference>
<evidence type="ECO:0000256" key="9">
    <source>
        <dbReference type="ARBA" id="ARBA00023295"/>
    </source>
</evidence>
<protein>
    <submittedName>
        <fullName evidence="11">Alpha-glucosidase</fullName>
        <ecNumber evidence="11">3.2.1.20</ecNumber>
    </submittedName>
</protein>
<dbReference type="Pfam" id="PF02056">
    <property type="entry name" value="Glyco_hydro_4"/>
    <property type="match status" value="1"/>
</dbReference>
<dbReference type="InterPro" id="IPR001088">
    <property type="entry name" value="Glyco_hydro_4"/>
</dbReference>